<evidence type="ECO:0000313" key="8">
    <source>
        <dbReference type="Proteomes" id="UP000824263"/>
    </source>
</evidence>
<keyword evidence="5" id="KW-0460">Magnesium</keyword>
<keyword evidence="5" id="KW-0479">Metal-binding</keyword>
<dbReference type="Proteomes" id="UP000824263">
    <property type="component" value="Unassembled WGS sequence"/>
</dbReference>
<dbReference type="InterPro" id="IPR037171">
    <property type="entry name" value="NagB/RpiA_transferase-like"/>
</dbReference>
<feature type="coiled-coil region" evidence="6">
    <location>
        <begin position="8"/>
        <end position="35"/>
    </location>
</feature>
<dbReference type="PANTHER" id="PTHR23407:SF1">
    <property type="entry name" value="5-FORMYLTETRAHYDROFOLATE CYCLO-LIGASE"/>
    <property type="match status" value="1"/>
</dbReference>
<keyword evidence="2 4" id="KW-0547">Nucleotide-binding</keyword>
<evidence type="ECO:0000256" key="4">
    <source>
        <dbReference type="PIRSR" id="PIRSR006806-1"/>
    </source>
</evidence>
<feature type="binding site" evidence="4">
    <location>
        <position position="64"/>
    </location>
    <ligand>
        <name>substrate</name>
    </ligand>
</feature>
<evidence type="ECO:0000256" key="1">
    <source>
        <dbReference type="ARBA" id="ARBA00010638"/>
    </source>
</evidence>
<comment type="catalytic activity">
    <reaction evidence="5">
        <text>(6S)-5-formyl-5,6,7,8-tetrahydrofolate + ATP = (6R)-5,10-methenyltetrahydrofolate + ADP + phosphate</text>
        <dbReference type="Rhea" id="RHEA:10488"/>
        <dbReference type="ChEBI" id="CHEBI:30616"/>
        <dbReference type="ChEBI" id="CHEBI:43474"/>
        <dbReference type="ChEBI" id="CHEBI:57455"/>
        <dbReference type="ChEBI" id="CHEBI:57457"/>
        <dbReference type="ChEBI" id="CHEBI:456216"/>
        <dbReference type="EC" id="6.3.3.2"/>
    </reaction>
</comment>
<keyword evidence="7" id="KW-0436">Ligase</keyword>
<dbReference type="NCBIfam" id="TIGR02727">
    <property type="entry name" value="MTHFS_bact"/>
    <property type="match status" value="1"/>
</dbReference>
<evidence type="ECO:0000256" key="6">
    <source>
        <dbReference type="SAM" id="Coils"/>
    </source>
</evidence>
<proteinExistence type="inferred from homology"/>
<dbReference type="GO" id="GO:0005524">
    <property type="term" value="F:ATP binding"/>
    <property type="evidence" value="ECO:0007669"/>
    <property type="project" value="UniProtKB-KW"/>
</dbReference>
<accession>A0A9D1RCM2</accession>
<keyword evidence="3 4" id="KW-0067">ATP-binding</keyword>
<feature type="binding site" evidence="4">
    <location>
        <position position="69"/>
    </location>
    <ligand>
        <name>substrate</name>
    </ligand>
</feature>
<feature type="binding site" evidence="4">
    <location>
        <begin position="143"/>
        <end position="151"/>
    </location>
    <ligand>
        <name>ATP</name>
        <dbReference type="ChEBI" id="CHEBI:30616"/>
    </ligand>
</feature>
<evidence type="ECO:0000313" key="7">
    <source>
        <dbReference type="EMBL" id="HIW84202.1"/>
    </source>
</evidence>
<evidence type="ECO:0000256" key="5">
    <source>
        <dbReference type="RuleBase" id="RU361279"/>
    </source>
</evidence>
<name>A0A9D1RCM2_9FIRM</name>
<dbReference type="InterPro" id="IPR024185">
    <property type="entry name" value="FTHF_cligase-like_sf"/>
</dbReference>
<dbReference type="Pfam" id="PF01812">
    <property type="entry name" value="5-FTHF_cyc-lig"/>
    <property type="match status" value="1"/>
</dbReference>
<dbReference type="PANTHER" id="PTHR23407">
    <property type="entry name" value="ATPASE INHIBITOR/5-FORMYLTETRAHYDROFOLATE CYCLO-LIGASE"/>
    <property type="match status" value="1"/>
</dbReference>
<reference evidence="7" key="1">
    <citation type="journal article" date="2021" name="PeerJ">
        <title>Extensive microbial diversity within the chicken gut microbiome revealed by metagenomics and culture.</title>
        <authorList>
            <person name="Gilroy R."/>
            <person name="Ravi A."/>
            <person name="Getino M."/>
            <person name="Pursley I."/>
            <person name="Horton D.L."/>
            <person name="Alikhan N.F."/>
            <person name="Baker D."/>
            <person name="Gharbi K."/>
            <person name="Hall N."/>
            <person name="Watson M."/>
            <person name="Adriaenssens E.M."/>
            <person name="Foster-Nyarko E."/>
            <person name="Jarju S."/>
            <person name="Secka A."/>
            <person name="Antonio M."/>
            <person name="Oren A."/>
            <person name="Chaudhuri R.R."/>
            <person name="La Ragione R."/>
            <person name="Hildebrand F."/>
            <person name="Pallen M.J."/>
        </authorList>
    </citation>
    <scope>NUCLEOTIDE SEQUENCE</scope>
    <source>
        <strain evidence="7">ChiSxjej1B13-11762</strain>
    </source>
</reference>
<comment type="caution">
    <text evidence="7">The sequence shown here is derived from an EMBL/GenBank/DDBJ whole genome shotgun (WGS) entry which is preliminary data.</text>
</comment>
<dbReference type="GO" id="GO:0009396">
    <property type="term" value="P:folic acid-containing compound biosynthetic process"/>
    <property type="evidence" value="ECO:0007669"/>
    <property type="project" value="TreeGrafter"/>
</dbReference>
<comment type="cofactor">
    <cofactor evidence="5">
        <name>Mg(2+)</name>
        <dbReference type="ChEBI" id="CHEBI:18420"/>
    </cofactor>
</comment>
<dbReference type="GO" id="GO:0035999">
    <property type="term" value="P:tetrahydrofolate interconversion"/>
    <property type="evidence" value="ECO:0007669"/>
    <property type="project" value="TreeGrafter"/>
</dbReference>
<evidence type="ECO:0000256" key="2">
    <source>
        <dbReference type="ARBA" id="ARBA00022741"/>
    </source>
</evidence>
<comment type="similarity">
    <text evidence="1 5">Belongs to the 5-formyltetrahydrofolate cyclo-ligase family.</text>
</comment>
<dbReference type="SUPFAM" id="SSF100950">
    <property type="entry name" value="NagB/RpiA/CoA transferase-like"/>
    <property type="match status" value="1"/>
</dbReference>
<keyword evidence="6" id="KW-0175">Coiled coil</keyword>
<dbReference type="InterPro" id="IPR002698">
    <property type="entry name" value="FTHF_cligase"/>
</dbReference>
<dbReference type="GO" id="GO:0046872">
    <property type="term" value="F:metal ion binding"/>
    <property type="evidence" value="ECO:0007669"/>
    <property type="project" value="UniProtKB-KW"/>
</dbReference>
<dbReference type="GO" id="GO:0030272">
    <property type="term" value="F:5-formyltetrahydrofolate cyclo-ligase activity"/>
    <property type="evidence" value="ECO:0007669"/>
    <property type="project" value="UniProtKB-EC"/>
</dbReference>
<dbReference type="PIRSF" id="PIRSF006806">
    <property type="entry name" value="FTHF_cligase"/>
    <property type="match status" value="1"/>
</dbReference>
<protein>
    <recommendedName>
        <fullName evidence="5">5-formyltetrahydrofolate cyclo-ligase</fullName>
        <ecNumber evidence="5">6.3.3.2</ecNumber>
    </recommendedName>
</protein>
<dbReference type="EMBL" id="DXGF01000138">
    <property type="protein sequence ID" value="HIW84202.1"/>
    <property type="molecule type" value="Genomic_DNA"/>
</dbReference>
<dbReference type="EC" id="6.3.3.2" evidence="5"/>
<reference evidence="7" key="2">
    <citation type="submission" date="2021-04" db="EMBL/GenBank/DDBJ databases">
        <authorList>
            <person name="Gilroy R."/>
        </authorList>
    </citation>
    <scope>NUCLEOTIDE SEQUENCE</scope>
    <source>
        <strain evidence="7">ChiSxjej1B13-11762</strain>
    </source>
</reference>
<dbReference type="AlphaFoldDB" id="A0A9D1RCM2"/>
<evidence type="ECO:0000256" key="3">
    <source>
        <dbReference type="ARBA" id="ARBA00022840"/>
    </source>
</evidence>
<gene>
    <name evidence="7" type="ORF">H9873_07765</name>
</gene>
<dbReference type="Gene3D" id="3.40.50.10420">
    <property type="entry name" value="NagB/RpiA/CoA transferase-like"/>
    <property type="match status" value="1"/>
</dbReference>
<feature type="binding site" evidence="4">
    <location>
        <begin position="18"/>
        <end position="22"/>
    </location>
    <ligand>
        <name>ATP</name>
        <dbReference type="ChEBI" id="CHEBI:30616"/>
    </ligand>
</feature>
<sequence length="208" mass="23783">MAASRIWVKSMDAERKTKEEIRRRLKKERSALTERRWMEDSGAAAAILTGLACFREARHIYCYVDMGSEIRTREIIQEAWRRDKQVWVPKVRESQIRFYELTGLDRLRPGTYGILEPEEGREGDGEEGLAIVPGVAFDEALNRLGYGGGYYDRFLSGHPGLFRVGLAFELQLVKRVPTEPFDQPMDLLVTERRVYGGNGTSQRPSDAP</sequence>
<organism evidence="7 8">
    <name type="scientific">Candidatus Dorea gallistercoris</name>
    <dbReference type="NCBI Taxonomy" id="2838542"/>
    <lineage>
        <taxon>Bacteria</taxon>
        <taxon>Bacillati</taxon>
        <taxon>Bacillota</taxon>
        <taxon>Clostridia</taxon>
        <taxon>Lachnospirales</taxon>
        <taxon>Lachnospiraceae</taxon>
        <taxon>Dorea</taxon>
    </lineage>
</organism>